<evidence type="ECO:0000259" key="2">
    <source>
        <dbReference type="PROSITE" id="PS51886"/>
    </source>
</evidence>
<feature type="domain" description="BTB" evidence="1">
    <location>
        <begin position="23"/>
        <end position="105"/>
    </location>
</feature>
<name>A0A015MYE5_RHIIW</name>
<dbReference type="SMART" id="SM00225">
    <property type="entry name" value="BTB"/>
    <property type="match status" value="1"/>
</dbReference>
<dbReference type="SMR" id="A0A015MYE5"/>
<dbReference type="Gene3D" id="3.30.710.10">
    <property type="entry name" value="Potassium Channel Kv1.1, Chain A"/>
    <property type="match status" value="1"/>
</dbReference>
<sequence>MDIDLTNILLRDLRKLFENCDDYNIILKVGKGLDMNSFHAHSIILKNRSEYFKNLITDYFNKKGSKFFKKGERGDYINLEIPQISADAFKIILRYIYTGYFSFNDNENNQEFLLDLIFAADELKLNDLVKHLQIFIIETNSNWIRNNLIKIYQLSLKRNFDIIQDHCVKLIEKEPTILFISNNFFLLKESDLIKLLKRDDLELQEIDIWRYLLKWGLEQDPTLIVSNIKKWSNEEFYKLEKRLHKLIPFVRFYSMSATQYYEEVRPFKKILPKKLREDIKAFYILSNNVPPPDALPPRRLFRHETILKRQHQMRDRINQHYTPRHSMIVDIFDRNNITPTPVPPEAPPYTLGKHKNISDHDIKIKYHDFFSVERENSPILNIADFSSVLINKNQAKRIVRWIDEKKNFIVCGERVNNNSHILKLLLRGSRDGMSRETFHYLCDNKGPTVIVAKVEKSKNIIGGYNPNPWTSSNKWIESTESFIFSFKSDGNREGIDDIILSRIKNPCAAIFDGDNQYDVGFSSDLQLFMGTYERNNYEKKIMEENQFRMIDYEVFLVKRVNKNDRIG</sequence>
<gene>
    <name evidence="3" type="ORF">RirG_074990</name>
</gene>
<dbReference type="PANTHER" id="PTHR24410:SF23">
    <property type="entry name" value="BTB DOMAIN-CONTAINING PROTEIN-RELATED"/>
    <property type="match status" value="1"/>
</dbReference>
<dbReference type="PANTHER" id="PTHR24410">
    <property type="entry name" value="HL07962P-RELATED"/>
    <property type="match status" value="1"/>
</dbReference>
<dbReference type="InterPro" id="IPR011333">
    <property type="entry name" value="SKP1/BTB/POZ_sf"/>
</dbReference>
<dbReference type="Proteomes" id="UP000022910">
    <property type="component" value="Unassembled WGS sequence"/>
</dbReference>
<evidence type="ECO:0000313" key="3">
    <source>
        <dbReference type="EMBL" id="EXX71833.1"/>
    </source>
</evidence>
<dbReference type="InterPro" id="IPR011705">
    <property type="entry name" value="BACK"/>
</dbReference>
<dbReference type="OrthoDB" id="2354022at2759"/>
<protein>
    <recommendedName>
        <fullName evidence="5">Kelch-like protein 17</fullName>
    </recommendedName>
</protein>
<dbReference type="CDD" id="cd18186">
    <property type="entry name" value="BTB_POZ_ZBTB_KLHL-like"/>
    <property type="match status" value="1"/>
</dbReference>
<evidence type="ECO:0000313" key="4">
    <source>
        <dbReference type="Proteomes" id="UP000022910"/>
    </source>
</evidence>
<dbReference type="HOGENOM" id="CLU_021542_0_2_1"/>
<dbReference type="Pfam" id="PF07707">
    <property type="entry name" value="BACK"/>
    <property type="match status" value="1"/>
</dbReference>
<dbReference type="SUPFAM" id="SSF54695">
    <property type="entry name" value="POZ domain"/>
    <property type="match status" value="1"/>
</dbReference>
<dbReference type="PROSITE" id="PS51886">
    <property type="entry name" value="TLDC"/>
    <property type="match status" value="1"/>
</dbReference>
<proteinExistence type="predicted"/>
<organism evidence="3 4">
    <name type="scientific">Rhizophagus irregularis (strain DAOM 197198w)</name>
    <name type="common">Glomus intraradices</name>
    <dbReference type="NCBI Taxonomy" id="1432141"/>
    <lineage>
        <taxon>Eukaryota</taxon>
        <taxon>Fungi</taxon>
        <taxon>Fungi incertae sedis</taxon>
        <taxon>Mucoromycota</taxon>
        <taxon>Glomeromycotina</taxon>
        <taxon>Glomeromycetes</taxon>
        <taxon>Glomerales</taxon>
        <taxon>Glomeraceae</taxon>
        <taxon>Rhizophagus</taxon>
    </lineage>
</organism>
<reference evidence="3 4" key="1">
    <citation type="submission" date="2014-02" db="EMBL/GenBank/DDBJ databases">
        <title>Single nucleus genome sequencing reveals high similarity among nuclei of an endomycorrhizal fungus.</title>
        <authorList>
            <person name="Lin K."/>
            <person name="Geurts R."/>
            <person name="Zhang Z."/>
            <person name="Limpens E."/>
            <person name="Saunders D.G."/>
            <person name="Mu D."/>
            <person name="Pang E."/>
            <person name="Cao H."/>
            <person name="Cha H."/>
            <person name="Lin T."/>
            <person name="Zhou Q."/>
            <person name="Shang Y."/>
            <person name="Li Y."/>
            <person name="Ivanov S."/>
            <person name="Sharma T."/>
            <person name="Velzen R.V."/>
            <person name="Ruijter N.D."/>
            <person name="Aanen D.K."/>
            <person name="Win J."/>
            <person name="Kamoun S."/>
            <person name="Bisseling T."/>
            <person name="Huang S."/>
        </authorList>
    </citation>
    <scope>NUCLEOTIDE SEQUENCE [LARGE SCALE GENOMIC DNA]</scope>
    <source>
        <strain evidence="4">DAOM197198w</strain>
    </source>
</reference>
<keyword evidence="4" id="KW-1185">Reference proteome</keyword>
<evidence type="ECO:0008006" key="5">
    <source>
        <dbReference type="Google" id="ProtNLM"/>
    </source>
</evidence>
<dbReference type="Gene3D" id="1.25.40.420">
    <property type="match status" value="1"/>
</dbReference>
<evidence type="ECO:0000259" key="1">
    <source>
        <dbReference type="PROSITE" id="PS50097"/>
    </source>
</evidence>
<comment type="caution">
    <text evidence="3">The sequence shown here is derived from an EMBL/GenBank/DDBJ whole genome shotgun (WGS) entry which is preliminary data.</text>
</comment>
<dbReference type="Pfam" id="PF07534">
    <property type="entry name" value="TLD"/>
    <property type="match status" value="1"/>
</dbReference>
<accession>A0A015MYE5</accession>
<dbReference type="AlphaFoldDB" id="A0A015MYE5"/>
<dbReference type="PROSITE" id="PS50097">
    <property type="entry name" value="BTB"/>
    <property type="match status" value="1"/>
</dbReference>
<dbReference type="InterPro" id="IPR000210">
    <property type="entry name" value="BTB/POZ_dom"/>
</dbReference>
<feature type="domain" description="TLDc" evidence="2">
    <location>
        <begin position="388"/>
        <end position="558"/>
    </location>
</feature>
<dbReference type="EMBL" id="JEMT01015903">
    <property type="protein sequence ID" value="EXX71833.1"/>
    <property type="molecule type" value="Genomic_DNA"/>
</dbReference>
<dbReference type="Pfam" id="PF00651">
    <property type="entry name" value="BTB"/>
    <property type="match status" value="1"/>
</dbReference>
<dbReference type="InterPro" id="IPR051481">
    <property type="entry name" value="BTB-POZ/Galectin-3-binding"/>
</dbReference>
<dbReference type="InterPro" id="IPR006571">
    <property type="entry name" value="TLDc_dom"/>
</dbReference>